<evidence type="ECO:0000256" key="2">
    <source>
        <dbReference type="ARBA" id="ARBA00001966"/>
    </source>
</evidence>
<protein>
    <submittedName>
        <fullName evidence="7">Multimeric flavodoxin WrbA</fullName>
    </submittedName>
</protein>
<evidence type="ECO:0000256" key="4">
    <source>
        <dbReference type="ARBA" id="ARBA00022643"/>
    </source>
</evidence>
<reference evidence="7 8" key="1">
    <citation type="submission" date="2016-10" db="EMBL/GenBank/DDBJ databases">
        <authorList>
            <person name="Varghese N."/>
            <person name="Submissions S."/>
        </authorList>
    </citation>
    <scope>NUCLEOTIDE SEQUENCE [LARGE SCALE GENOMIC DNA]</scope>
    <source>
        <strain evidence="7 8">PL 12/M</strain>
    </source>
</reference>
<accession>A0A7Z7FDD8</accession>
<dbReference type="Pfam" id="PF03358">
    <property type="entry name" value="FMN_red"/>
    <property type="match status" value="1"/>
</dbReference>
<dbReference type="InterPro" id="IPR005025">
    <property type="entry name" value="FMN_Rdtase-like_dom"/>
</dbReference>
<proteinExistence type="inferred from homology"/>
<dbReference type="RefSeq" id="WP_091710765.1">
    <property type="nucleotide sequence ID" value="NZ_FNCA01000010.1"/>
</dbReference>
<keyword evidence="3" id="KW-0285">Flavoprotein</keyword>
<dbReference type="PANTHER" id="PTHR43278:SF1">
    <property type="entry name" value="IRON-SULFUR FLAVOPROTEIN MJ1083"/>
    <property type="match status" value="1"/>
</dbReference>
<comment type="similarity">
    <text evidence="5">Belongs to the SsuE family. Isf subfamily.</text>
</comment>
<gene>
    <name evidence="7" type="ORF">SAMN04488589_2480</name>
</gene>
<dbReference type="Proteomes" id="UP000199259">
    <property type="component" value="Unassembled WGS sequence"/>
</dbReference>
<dbReference type="OrthoDB" id="9059at2157"/>
<comment type="cofactor">
    <cofactor evidence="2">
        <name>[4Fe-4S] cluster</name>
        <dbReference type="ChEBI" id="CHEBI:49883"/>
    </cofactor>
</comment>
<dbReference type="GO" id="GO:0016491">
    <property type="term" value="F:oxidoreductase activity"/>
    <property type="evidence" value="ECO:0007669"/>
    <property type="project" value="InterPro"/>
</dbReference>
<organism evidence="7 8">
    <name type="scientific">Methanolobus vulcani</name>
    <dbReference type="NCBI Taxonomy" id="38026"/>
    <lineage>
        <taxon>Archaea</taxon>
        <taxon>Methanobacteriati</taxon>
        <taxon>Methanobacteriota</taxon>
        <taxon>Stenosarchaea group</taxon>
        <taxon>Methanomicrobia</taxon>
        <taxon>Methanosarcinales</taxon>
        <taxon>Methanosarcinaceae</taxon>
        <taxon>Methanolobus</taxon>
    </lineage>
</organism>
<sequence>MKIIGIQSSPRGRNSNTLKLLNAALEGAAAAGADTEIIDVAKLNIKYCIACDACHKSGICPIKDDYNAVMGKLLEADGIICSSPNYITNVTAQLKTLFDRSPLVIHEQLFEEKYGFSLTTAGSLNVDFVLDIMNAFLKSCGAIVTGGVGCAMVQGPDELKAAVSRSHEMGMDLVEAIREKRQYPEQEAEHRAWREGFKNVIMANREKWPHNVEHWTERGWL</sequence>
<comment type="cofactor">
    <cofactor evidence="1">
        <name>FMN</name>
        <dbReference type="ChEBI" id="CHEBI:58210"/>
    </cofactor>
</comment>
<feature type="domain" description="NADPH-dependent FMN reductase-like" evidence="6">
    <location>
        <begin position="1"/>
        <end position="146"/>
    </location>
</feature>
<keyword evidence="4" id="KW-0288">FMN</keyword>
<dbReference type="InterPro" id="IPR051796">
    <property type="entry name" value="ISF_SsuE-like"/>
</dbReference>
<evidence type="ECO:0000256" key="5">
    <source>
        <dbReference type="ARBA" id="ARBA00038292"/>
    </source>
</evidence>
<evidence type="ECO:0000259" key="6">
    <source>
        <dbReference type="Pfam" id="PF03358"/>
    </source>
</evidence>
<name>A0A7Z7FDD8_9EURY</name>
<evidence type="ECO:0000256" key="1">
    <source>
        <dbReference type="ARBA" id="ARBA00001917"/>
    </source>
</evidence>
<evidence type="ECO:0000256" key="3">
    <source>
        <dbReference type="ARBA" id="ARBA00022630"/>
    </source>
</evidence>
<evidence type="ECO:0000313" key="7">
    <source>
        <dbReference type="EMBL" id="SDG24319.1"/>
    </source>
</evidence>
<comment type="caution">
    <text evidence="7">The sequence shown here is derived from an EMBL/GenBank/DDBJ whole genome shotgun (WGS) entry which is preliminary data.</text>
</comment>
<dbReference type="Gene3D" id="3.40.50.360">
    <property type="match status" value="1"/>
</dbReference>
<keyword evidence="8" id="KW-1185">Reference proteome</keyword>
<dbReference type="AlphaFoldDB" id="A0A7Z7FDD8"/>
<dbReference type="SUPFAM" id="SSF52218">
    <property type="entry name" value="Flavoproteins"/>
    <property type="match status" value="1"/>
</dbReference>
<dbReference type="PANTHER" id="PTHR43278">
    <property type="entry name" value="NAD(P)H-DEPENDENT FMN-CONTAINING OXIDOREDUCTASE YWQN-RELATED"/>
    <property type="match status" value="1"/>
</dbReference>
<dbReference type="EMBL" id="FNCA01000010">
    <property type="protein sequence ID" value="SDG24319.1"/>
    <property type="molecule type" value="Genomic_DNA"/>
</dbReference>
<evidence type="ECO:0000313" key="8">
    <source>
        <dbReference type="Proteomes" id="UP000199259"/>
    </source>
</evidence>
<dbReference type="InterPro" id="IPR029039">
    <property type="entry name" value="Flavoprotein-like_sf"/>
</dbReference>